<reference evidence="1" key="1">
    <citation type="journal article" date="2020" name="Stud. Mycol.">
        <title>101 Dothideomycetes genomes: a test case for predicting lifestyles and emergence of pathogens.</title>
        <authorList>
            <person name="Haridas S."/>
            <person name="Albert R."/>
            <person name="Binder M."/>
            <person name="Bloem J."/>
            <person name="Labutti K."/>
            <person name="Salamov A."/>
            <person name="Andreopoulos B."/>
            <person name="Baker S."/>
            <person name="Barry K."/>
            <person name="Bills G."/>
            <person name="Bluhm B."/>
            <person name="Cannon C."/>
            <person name="Castanera R."/>
            <person name="Culley D."/>
            <person name="Daum C."/>
            <person name="Ezra D."/>
            <person name="Gonzalez J."/>
            <person name="Henrissat B."/>
            <person name="Kuo A."/>
            <person name="Liang C."/>
            <person name="Lipzen A."/>
            <person name="Lutzoni F."/>
            <person name="Magnuson J."/>
            <person name="Mondo S."/>
            <person name="Nolan M."/>
            <person name="Ohm R."/>
            <person name="Pangilinan J."/>
            <person name="Park H.-J."/>
            <person name="Ramirez L."/>
            <person name="Alfaro M."/>
            <person name="Sun H."/>
            <person name="Tritt A."/>
            <person name="Yoshinaga Y."/>
            <person name="Zwiers L.-H."/>
            <person name="Turgeon B."/>
            <person name="Goodwin S."/>
            <person name="Spatafora J."/>
            <person name="Crous P."/>
            <person name="Grigoriev I."/>
        </authorList>
    </citation>
    <scope>NUCLEOTIDE SEQUENCE</scope>
    <source>
        <strain evidence="1">Tuck. ex Michener</strain>
    </source>
</reference>
<sequence length="112" mass="13559">LYEDSWRKLQQISPQLKSYKNRQLYLTWQLSLDHIKQQNKHSAMLLKLWVYFNNQNLWFKILQAERRGGPEWFCKITKDELSFNKVVRVVYHHGLVEINHSSKKNGVKPRGY</sequence>
<dbReference type="Proteomes" id="UP000800092">
    <property type="component" value="Unassembled WGS sequence"/>
</dbReference>
<name>A0A6A6GSL7_VIRVR</name>
<dbReference type="AlphaFoldDB" id="A0A6A6GSL7"/>
<dbReference type="OrthoDB" id="5346457at2759"/>
<dbReference type="EMBL" id="ML992357">
    <property type="protein sequence ID" value="KAF2228333.1"/>
    <property type="molecule type" value="Genomic_DNA"/>
</dbReference>
<organism evidence="1 2">
    <name type="scientific">Viridothelium virens</name>
    <name type="common">Speckled blister lichen</name>
    <name type="synonym">Trypethelium virens</name>
    <dbReference type="NCBI Taxonomy" id="1048519"/>
    <lineage>
        <taxon>Eukaryota</taxon>
        <taxon>Fungi</taxon>
        <taxon>Dikarya</taxon>
        <taxon>Ascomycota</taxon>
        <taxon>Pezizomycotina</taxon>
        <taxon>Dothideomycetes</taxon>
        <taxon>Dothideomycetes incertae sedis</taxon>
        <taxon>Trypetheliales</taxon>
        <taxon>Trypetheliaceae</taxon>
        <taxon>Viridothelium</taxon>
    </lineage>
</organism>
<evidence type="ECO:0000313" key="1">
    <source>
        <dbReference type="EMBL" id="KAF2228333.1"/>
    </source>
</evidence>
<evidence type="ECO:0000313" key="2">
    <source>
        <dbReference type="Proteomes" id="UP000800092"/>
    </source>
</evidence>
<keyword evidence="2" id="KW-1185">Reference proteome</keyword>
<proteinExistence type="predicted"/>
<feature type="non-terminal residue" evidence="1">
    <location>
        <position position="1"/>
    </location>
</feature>
<gene>
    <name evidence="1" type="ORF">EV356DRAFT_458507</name>
</gene>
<protein>
    <submittedName>
        <fullName evidence="1">Uncharacterized protein</fullName>
    </submittedName>
</protein>
<accession>A0A6A6GSL7</accession>